<evidence type="ECO:0000256" key="3">
    <source>
        <dbReference type="HAMAP-Rule" id="MF_00524"/>
    </source>
</evidence>
<dbReference type="NCBIfam" id="NF009073">
    <property type="entry name" value="PRK12408.1"/>
    <property type="match status" value="1"/>
</dbReference>
<dbReference type="Pfam" id="PF02685">
    <property type="entry name" value="Glucokinase"/>
    <property type="match status" value="1"/>
</dbReference>
<evidence type="ECO:0000256" key="1">
    <source>
        <dbReference type="ARBA" id="ARBA00022679"/>
    </source>
</evidence>
<dbReference type="HAMAP" id="MF_00524">
    <property type="entry name" value="Glucokinase"/>
    <property type="match status" value="1"/>
</dbReference>
<name>A0A8J2V495_9PROT</name>
<dbReference type="GO" id="GO:0004340">
    <property type="term" value="F:glucokinase activity"/>
    <property type="evidence" value="ECO:0007669"/>
    <property type="project" value="UniProtKB-UniRule"/>
</dbReference>
<dbReference type="CDD" id="cd24008">
    <property type="entry name" value="ASKHA_NBD_GLK"/>
    <property type="match status" value="1"/>
</dbReference>
<proteinExistence type="inferred from homology"/>
<evidence type="ECO:0000313" key="6">
    <source>
        <dbReference type="Proteomes" id="UP000613582"/>
    </source>
</evidence>
<dbReference type="PANTHER" id="PTHR47690:SF1">
    <property type="entry name" value="GLUCOKINASE"/>
    <property type="match status" value="1"/>
</dbReference>
<protein>
    <recommendedName>
        <fullName evidence="3">Glucokinase</fullName>
        <ecNumber evidence="3">2.7.1.2</ecNumber>
    </recommendedName>
    <alternativeName>
        <fullName evidence="3">Glucose kinase</fullName>
    </alternativeName>
</protein>
<keyword evidence="2 3" id="KW-0418">Kinase</keyword>
<keyword evidence="3" id="KW-0067">ATP-binding</keyword>
<dbReference type="InterPro" id="IPR050201">
    <property type="entry name" value="Bacterial_glucokinase"/>
</dbReference>
<dbReference type="GO" id="GO:0006096">
    <property type="term" value="P:glycolytic process"/>
    <property type="evidence" value="ECO:0007669"/>
    <property type="project" value="UniProtKB-UniRule"/>
</dbReference>
<gene>
    <name evidence="3 5" type="primary">glk</name>
    <name evidence="5" type="ORF">GCM10011342_03580</name>
</gene>
<dbReference type="Gene3D" id="3.40.367.20">
    <property type="match status" value="1"/>
</dbReference>
<keyword evidence="3" id="KW-0963">Cytoplasm</keyword>
<comment type="catalytic activity">
    <reaction evidence="3">
        <text>D-glucose + ATP = D-glucose 6-phosphate + ADP + H(+)</text>
        <dbReference type="Rhea" id="RHEA:17825"/>
        <dbReference type="ChEBI" id="CHEBI:4167"/>
        <dbReference type="ChEBI" id="CHEBI:15378"/>
        <dbReference type="ChEBI" id="CHEBI:30616"/>
        <dbReference type="ChEBI" id="CHEBI:61548"/>
        <dbReference type="ChEBI" id="CHEBI:456216"/>
        <dbReference type="EC" id="2.7.1.2"/>
    </reaction>
</comment>
<dbReference type="Gene3D" id="3.30.420.40">
    <property type="match status" value="1"/>
</dbReference>
<dbReference type="RefSeq" id="WP_188159580.1">
    <property type="nucleotide sequence ID" value="NZ_BMGH01000001.1"/>
</dbReference>
<comment type="caution">
    <text evidence="5">The sequence shown here is derived from an EMBL/GenBank/DDBJ whole genome shotgun (WGS) entry which is preliminary data.</text>
</comment>
<keyword evidence="1 3" id="KW-0808">Transferase</keyword>
<sequence>MSKPFLIADIGGTNARFCLATLDDSADGVHLFERKDYKSSEYDKLEDALNDYLGGISESDLKDACFAVAGPIKDRVVDFTNSAWMLDGNRLEKSLSLDHMMVVNDFRAMTYGTLFLPEDERVEIKPGDILPDYPRAVLGPGTGLGLGLIVPFEGNYRVVATEGGHVSFSPRTERQIAVLQHLTRMFGHVTFERIVSGKGILNTYRALCAIDQHHCDLKTPEQVTTAALEHNDQLAEETLDMFCDALGIYAGNIVLSTGARGGVSLAGGILPKIREFFEASTFRQAFSDKSPMDHYFDDIPVHLITSPNTALIGAAKLLKDFG</sequence>
<dbReference type="NCBIfam" id="TIGR00749">
    <property type="entry name" value="glk"/>
    <property type="match status" value="1"/>
</dbReference>
<dbReference type="GO" id="GO:0005829">
    <property type="term" value="C:cytosol"/>
    <property type="evidence" value="ECO:0007669"/>
    <property type="project" value="TreeGrafter"/>
</dbReference>
<keyword evidence="3" id="KW-0547">Nucleotide-binding</keyword>
<feature type="binding site" evidence="3">
    <location>
        <begin position="8"/>
        <end position="13"/>
    </location>
    <ligand>
        <name>ATP</name>
        <dbReference type="ChEBI" id="CHEBI:30616"/>
    </ligand>
</feature>
<organism evidence="5 6">
    <name type="scientific">Aquisalinus flavus</name>
    <dbReference type="NCBI Taxonomy" id="1526572"/>
    <lineage>
        <taxon>Bacteria</taxon>
        <taxon>Pseudomonadati</taxon>
        <taxon>Pseudomonadota</taxon>
        <taxon>Alphaproteobacteria</taxon>
        <taxon>Parvularculales</taxon>
        <taxon>Parvularculaceae</taxon>
        <taxon>Aquisalinus</taxon>
    </lineage>
</organism>
<reference evidence="5" key="1">
    <citation type="journal article" date="2014" name="Int. J. Syst. Evol. Microbiol.">
        <title>Complete genome sequence of Corynebacterium casei LMG S-19264T (=DSM 44701T), isolated from a smear-ripened cheese.</title>
        <authorList>
            <consortium name="US DOE Joint Genome Institute (JGI-PGF)"/>
            <person name="Walter F."/>
            <person name="Albersmeier A."/>
            <person name="Kalinowski J."/>
            <person name="Ruckert C."/>
        </authorList>
    </citation>
    <scope>NUCLEOTIDE SEQUENCE</scope>
    <source>
        <strain evidence="5">CGMCC 1.12921</strain>
    </source>
</reference>
<dbReference type="GO" id="GO:0005536">
    <property type="term" value="F:D-glucose binding"/>
    <property type="evidence" value="ECO:0007669"/>
    <property type="project" value="InterPro"/>
</dbReference>
<dbReference type="AlphaFoldDB" id="A0A8J2V495"/>
<keyword evidence="6" id="KW-1185">Reference proteome</keyword>
<evidence type="ECO:0000256" key="4">
    <source>
        <dbReference type="RuleBase" id="RU004046"/>
    </source>
</evidence>
<evidence type="ECO:0000256" key="2">
    <source>
        <dbReference type="ARBA" id="ARBA00022777"/>
    </source>
</evidence>
<dbReference type="GO" id="GO:0005524">
    <property type="term" value="F:ATP binding"/>
    <property type="evidence" value="ECO:0007669"/>
    <property type="project" value="UniProtKB-UniRule"/>
</dbReference>
<dbReference type="InterPro" id="IPR003836">
    <property type="entry name" value="Glucokinase"/>
</dbReference>
<reference evidence="5" key="2">
    <citation type="submission" date="2020-09" db="EMBL/GenBank/DDBJ databases">
        <authorList>
            <person name="Sun Q."/>
            <person name="Zhou Y."/>
        </authorList>
    </citation>
    <scope>NUCLEOTIDE SEQUENCE</scope>
    <source>
        <strain evidence="5">CGMCC 1.12921</strain>
    </source>
</reference>
<keyword evidence="3" id="KW-0324">Glycolysis</keyword>
<comment type="similarity">
    <text evidence="3 4">Belongs to the bacterial glucokinase family.</text>
</comment>
<dbReference type="InterPro" id="IPR043129">
    <property type="entry name" value="ATPase_NBD"/>
</dbReference>
<comment type="subcellular location">
    <subcellularLocation>
        <location evidence="3">Cytoplasm</location>
    </subcellularLocation>
</comment>
<dbReference type="Proteomes" id="UP000613582">
    <property type="component" value="Unassembled WGS sequence"/>
</dbReference>
<accession>A0A8J2V495</accession>
<dbReference type="PANTHER" id="PTHR47690">
    <property type="entry name" value="GLUCOKINASE"/>
    <property type="match status" value="1"/>
</dbReference>
<dbReference type="EMBL" id="BMGH01000001">
    <property type="protein sequence ID" value="GGC97938.1"/>
    <property type="molecule type" value="Genomic_DNA"/>
</dbReference>
<evidence type="ECO:0000313" key="5">
    <source>
        <dbReference type="EMBL" id="GGC97938.1"/>
    </source>
</evidence>
<dbReference type="SUPFAM" id="SSF53067">
    <property type="entry name" value="Actin-like ATPase domain"/>
    <property type="match status" value="1"/>
</dbReference>
<dbReference type="EC" id="2.7.1.2" evidence="3"/>